<organism evidence="2">
    <name type="scientific">Brettanomyces custersianus</name>
    <name type="common">Yeast</name>
    <dbReference type="NCBI Taxonomy" id="13368"/>
    <lineage>
        <taxon>Eukaryota</taxon>
        <taxon>Fungi</taxon>
        <taxon>Dikarya</taxon>
        <taxon>Ascomycota</taxon>
        <taxon>Saccharomycotina</taxon>
        <taxon>Pichiomycetes</taxon>
        <taxon>Pichiales</taxon>
        <taxon>Pichiaceae</taxon>
        <taxon>Brettanomyces</taxon>
    </lineage>
</organism>
<accession>C7FEX3</accession>
<dbReference type="SUPFAM" id="SSF55608">
    <property type="entry name" value="Homing endonucleases"/>
    <property type="match status" value="2"/>
</dbReference>
<proteinExistence type="predicted"/>
<dbReference type="InterPro" id="IPR027434">
    <property type="entry name" value="Homing_endonucl"/>
</dbReference>
<geneLocation type="mitochondrion" evidence="2"/>
<dbReference type="AlphaFoldDB" id="C7FEX3"/>
<evidence type="ECO:0000313" key="2">
    <source>
        <dbReference type="EMBL" id="ACU32830.1"/>
    </source>
</evidence>
<protein>
    <submittedName>
        <fullName evidence="2">Cox1-I2</fullName>
    </submittedName>
</protein>
<dbReference type="RefSeq" id="YP_003127047.1">
    <property type="nucleotide sequence ID" value="NC_013145.2"/>
</dbReference>
<sequence>KEISCYKILFDAGNAWDIRLKYYIYLINYSFKYNERNYIQKIVKRFIIIGQSACIYRYIHQRLNIVRPLMKLSTLNLLEHNKLLKPNNTPLNFNEWLVGLTDGDGTFNIFITKDNKKICFMFKISQSIYNTQLIYKIKKELGRGRVTKSSSMISFVISKKKDLLEYIFPIFDNYPLLSSKRYNYLLFKKSLIISNRQDLTIEQKVKLIKEIKDKKIPKDYISDAWNNLDYKDINSENDVNKIMTRSWIVGFIEAEGSFYLVIKSHNPLRIIHGFGITQKLDPILLYSLKYILHIPTKVRFRQVKTGEYYILDTTNSKSIEYIISYFIYKDSKNLMKGIKSLEFVLWKRSYYKYKGNTKKLMVIRNLIRKLRKER</sequence>
<name>C7FEX3_BRECS</name>
<gene>
    <name evidence="2" type="primary">cox1-I2</name>
</gene>
<feature type="non-terminal residue" evidence="2">
    <location>
        <position position="1"/>
    </location>
</feature>
<dbReference type="PANTHER" id="PTHR36181">
    <property type="entry name" value="INTRON-ENCODED ENDONUCLEASE AI3-RELATED"/>
    <property type="match status" value="1"/>
</dbReference>
<dbReference type="GO" id="GO:0005739">
    <property type="term" value="C:mitochondrion"/>
    <property type="evidence" value="ECO:0007669"/>
    <property type="project" value="UniProtKB-ARBA"/>
</dbReference>
<feature type="domain" description="Homing endonuclease LAGLIDADG" evidence="1">
    <location>
        <begin position="97"/>
        <end position="189"/>
    </location>
</feature>
<dbReference type="PANTHER" id="PTHR36181:SF2">
    <property type="entry name" value="INTRON-ENCODED ENDONUCLEASE AI3-RELATED"/>
    <property type="match status" value="1"/>
</dbReference>
<dbReference type="Pfam" id="PF00961">
    <property type="entry name" value="LAGLIDADG_1"/>
    <property type="match status" value="2"/>
</dbReference>
<dbReference type="GeneID" id="8363655"/>
<dbReference type="GO" id="GO:0004519">
    <property type="term" value="F:endonuclease activity"/>
    <property type="evidence" value="ECO:0007669"/>
    <property type="project" value="InterPro"/>
</dbReference>
<keyword evidence="2" id="KW-0496">Mitochondrion</keyword>
<reference evidence="2" key="1">
    <citation type="journal article" date="2010" name="FEMS Yeast Res.">
        <title>Mitochondrial genome from the facultative anaerobe and petite-positive yeast Dekkera bruxellensis contains the NADH dehydrogenase subunit genes.</title>
        <authorList>
            <person name="Prochazka E."/>
            <person name="Polakova S."/>
            <person name="Piskur J."/>
            <person name="Sulo P."/>
        </authorList>
    </citation>
    <scope>NUCLEOTIDE SEQUENCE</scope>
    <source>
        <strain evidence="2">CBS 4805</strain>
    </source>
</reference>
<evidence type="ECO:0000259" key="1">
    <source>
        <dbReference type="Pfam" id="PF00961"/>
    </source>
</evidence>
<feature type="domain" description="Homing endonuclease LAGLIDADG" evidence="1">
    <location>
        <begin position="248"/>
        <end position="348"/>
    </location>
</feature>
<dbReference type="InterPro" id="IPR051289">
    <property type="entry name" value="LAGLIDADG_Endonuclease"/>
</dbReference>
<dbReference type="Gene3D" id="3.10.28.10">
    <property type="entry name" value="Homing endonucleases"/>
    <property type="match status" value="2"/>
</dbReference>
<dbReference type="InterPro" id="IPR004860">
    <property type="entry name" value="LAGLIDADG_dom"/>
</dbReference>
<dbReference type="EMBL" id="GQ354525">
    <property type="protein sequence ID" value="ACU32830.1"/>
    <property type="molecule type" value="Genomic_DNA"/>
</dbReference>